<dbReference type="AlphaFoldDB" id="A0A9N9PUY2"/>
<accession>A0A9N9PUY2</accession>
<gene>
    <name evidence="1" type="ORF">HYFRA_00012249</name>
</gene>
<evidence type="ECO:0000313" key="2">
    <source>
        <dbReference type="Proteomes" id="UP000696280"/>
    </source>
</evidence>
<sequence>MSTKQIKLVEEMNIFINNLHQLSCIGENGFHHNLVKETITQDSFGLLLEQLKESDGRGHLSPEVLQAARVRLNRLIFDLDEIAADSETCGNGLWRLIFDQATRDLMDLLVTDPDEEYSDDELP</sequence>
<reference evidence="1" key="1">
    <citation type="submission" date="2021-07" db="EMBL/GenBank/DDBJ databases">
        <authorList>
            <person name="Durling M."/>
        </authorList>
    </citation>
    <scope>NUCLEOTIDE SEQUENCE</scope>
</reference>
<dbReference type="EMBL" id="CAJVRL010000072">
    <property type="protein sequence ID" value="CAG8956705.1"/>
    <property type="molecule type" value="Genomic_DNA"/>
</dbReference>
<protein>
    <submittedName>
        <fullName evidence="1">Uncharacterized protein</fullName>
    </submittedName>
</protein>
<keyword evidence="2" id="KW-1185">Reference proteome</keyword>
<organism evidence="1 2">
    <name type="scientific">Hymenoscyphus fraxineus</name>
    <dbReference type="NCBI Taxonomy" id="746836"/>
    <lineage>
        <taxon>Eukaryota</taxon>
        <taxon>Fungi</taxon>
        <taxon>Dikarya</taxon>
        <taxon>Ascomycota</taxon>
        <taxon>Pezizomycotina</taxon>
        <taxon>Leotiomycetes</taxon>
        <taxon>Helotiales</taxon>
        <taxon>Helotiaceae</taxon>
        <taxon>Hymenoscyphus</taxon>
    </lineage>
</organism>
<comment type="caution">
    <text evidence="1">The sequence shown here is derived from an EMBL/GenBank/DDBJ whole genome shotgun (WGS) entry which is preliminary data.</text>
</comment>
<name>A0A9N9PUY2_9HELO</name>
<evidence type="ECO:0000313" key="1">
    <source>
        <dbReference type="EMBL" id="CAG8956705.1"/>
    </source>
</evidence>
<dbReference type="Proteomes" id="UP000696280">
    <property type="component" value="Unassembled WGS sequence"/>
</dbReference>
<proteinExistence type="predicted"/>